<dbReference type="PATRIC" id="fig|1249627.3.peg.2336"/>
<reference evidence="1 2" key="1">
    <citation type="submission" date="2012-11" db="EMBL/GenBank/DDBJ databases">
        <title>Genome assembly of Thiorhodococcus sp. AK35.</title>
        <authorList>
            <person name="Nupur N."/>
            <person name="Khatri I."/>
            <person name="Subramanian S."/>
            <person name="Pinnaka A."/>
        </authorList>
    </citation>
    <scope>NUCLEOTIDE SEQUENCE [LARGE SCALE GENOMIC DNA]</scope>
    <source>
        <strain evidence="1 2">AK35</strain>
    </source>
</reference>
<comment type="caution">
    <text evidence="1">The sequence shown here is derived from an EMBL/GenBank/DDBJ whole genome shotgun (WGS) entry which is preliminary data.</text>
</comment>
<evidence type="ECO:0000313" key="2">
    <source>
        <dbReference type="Proteomes" id="UP000019460"/>
    </source>
</evidence>
<dbReference type="AlphaFoldDB" id="W9VDA2"/>
<keyword evidence="2" id="KW-1185">Reference proteome</keyword>
<dbReference type="EMBL" id="AONC01000034">
    <property type="protein sequence ID" value="EXJ14961.1"/>
    <property type="molecule type" value="Genomic_DNA"/>
</dbReference>
<evidence type="ECO:0008006" key="3">
    <source>
        <dbReference type="Google" id="ProtNLM"/>
    </source>
</evidence>
<dbReference type="AntiFam" id="ANF00132">
    <property type="entry name" value="Shadow ORF (opposite rne)"/>
</dbReference>
<proteinExistence type="predicted"/>
<gene>
    <name evidence="1" type="ORF">D779_2016</name>
</gene>
<dbReference type="Proteomes" id="UP000019460">
    <property type="component" value="Unassembled WGS sequence"/>
</dbReference>
<sequence>MGRRLRFGRRGQIVAGLDLGLLGGVLGTNALDLIVGRLHVLVRQQQDLDLLAVLDVEDGAALLVEQEGRDAHRQLGQDALGVVLHRLLFEDAQDRQCQGLDAADGAAALAARADLLARLAERGTQTLARHLQQPEARDAGDLNPCPVLLERLAQPVLDLSLVLGRGHVDEVDDEETAEVAQTQLAGDLVGRLQIGVERRLLDVRALGRARRVDVDRGQGFGVVDDDGAARGQAHLALEGGLDLGLDLIAGEERDLVLVETQLLLVLRHHLLDEVLGSIVDRSVVDHDLADVRAQIVADRADDDVALLVDEEGGLAALAGGDDGAPQLEQIVEVPLEFLDVFADARGAYDEPHVLRDLELTHGVAQLAAVLSLDAARDAAGARIVGHEDQIASGQRDEGGQGGALVAALLLVDLDHDLAALAHRLLDVGARSRLDTVGLEIGARDLLEREETVALGSIIDEGGLQAGLDPGDDALVDVGLLLLAAG</sequence>
<evidence type="ECO:0000313" key="1">
    <source>
        <dbReference type="EMBL" id="EXJ14961.1"/>
    </source>
</evidence>
<dbReference type="eggNOG" id="ENOG5032UTN">
    <property type="taxonomic scope" value="Bacteria"/>
</dbReference>
<organism evidence="1 2">
    <name type="scientific">Imhoffiella purpurea</name>
    <dbReference type="NCBI Taxonomy" id="1249627"/>
    <lineage>
        <taxon>Bacteria</taxon>
        <taxon>Pseudomonadati</taxon>
        <taxon>Pseudomonadota</taxon>
        <taxon>Gammaproteobacteria</taxon>
        <taxon>Chromatiales</taxon>
        <taxon>Chromatiaceae</taxon>
        <taxon>Imhoffiella</taxon>
    </lineage>
</organism>
<name>W9VDA2_9GAMM</name>
<protein>
    <recommendedName>
        <fullName evidence="3">NAD-specific glutamate dehydrogenase</fullName>
    </recommendedName>
</protein>
<accession>W9VDA2</accession>